<dbReference type="CDD" id="cd04301">
    <property type="entry name" value="NAT_SF"/>
    <property type="match status" value="1"/>
</dbReference>
<sequence length="142" mass="15398">MNERQPGGEVKIIRVAPEVSDYLRLREQAGMSPRSAEGAATGLANSLFAISLHDVSGLAGMGRVVGDGGCFMQVVDIIVRPDLQGRGLGKMIMKEIMRYLEGHAAPLTYVSLIADVPADALYRPFGFEYTSPGGLGMYWRKH</sequence>
<accession>A0A9X1Y3C4</accession>
<feature type="domain" description="N-acetyltransferase" evidence="1">
    <location>
        <begin position="10"/>
        <end position="142"/>
    </location>
</feature>
<name>A0A9X1Y3C4_9BACL</name>
<evidence type="ECO:0000313" key="3">
    <source>
        <dbReference type="Proteomes" id="UP001139534"/>
    </source>
</evidence>
<dbReference type="InterPro" id="IPR000182">
    <property type="entry name" value="GNAT_dom"/>
</dbReference>
<dbReference type="Proteomes" id="UP001139534">
    <property type="component" value="Unassembled WGS sequence"/>
</dbReference>
<dbReference type="Pfam" id="PF13508">
    <property type="entry name" value="Acetyltransf_7"/>
    <property type="match status" value="1"/>
</dbReference>
<keyword evidence="3" id="KW-1185">Reference proteome</keyword>
<dbReference type="InterPro" id="IPR016181">
    <property type="entry name" value="Acyl_CoA_acyltransferase"/>
</dbReference>
<dbReference type="PANTHER" id="PTHR43233:SF1">
    <property type="entry name" value="FAMILY N-ACETYLTRANSFERASE, PUTATIVE (AFU_ORTHOLOGUE AFUA_6G03350)-RELATED"/>
    <property type="match status" value="1"/>
</dbReference>
<proteinExistence type="predicted"/>
<organism evidence="2 3">
    <name type="scientific">Paenibacillus mellifer</name>
    <dbReference type="NCBI Taxonomy" id="2937794"/>
    <lineage>
        <taxon>Bacteria</taxon>
        <taxon>Bacillati</taxon>
        <taxon>Bacillota</taxon>
        <taxon>Bacilli</taxon>
        <taxon>Bacillales</taxon>
        <taxon>Paenibacillaceae</taxon>
        <taxon>Paenibacillus</taxon>
    </lineage>
</organism>
<dbReference type="RefSeq" id="WP_248554143.1">
    <property type="nucleotide sequence ID" value="NZ_JALPRK010000043.1"/>
</dbReference>
<dbReference type="PROSITE" id="PS51186">
    <property type="entry name" value="GNAT"/>
    <property type="match status" value="1"/>
</dbReference>
<dbReference type="EMBL" id="JALPRK010000043">
    <property type="protein sequence ID" value="MCK8490182.1"/>
    <property type="molecule type" value="Genomic_DNA"/>
</dbReference>
<gene>
    <name evidence="2" type="ORF">M0651_23760</name>
</gene>
<dbReference type="Gene3D" id="3.40.630.30">
    <property type="match status" value="1"/>
</dbReference>
<evidence type="ECO:0000313" key="2">
    <source>
        <dbReference type="EMBL" id="MCK8490182.1"/>
    </source>
</evidence>
<dbReference type="InterPro" id="IPR053144">
    <property type="entry name" value="Acetyltransferase_Butenolide"/>
</dbReference>
<reference evidence="2" key="1">
    <citation type="submission" date="2022-04" db="EMBL/GenBank/DDBJ databases">
        <authorList>
            <person name="Seo M.-J."/>
        </authorList>
    </citation>
    <scope>NUCLEOTIDE SEQUENCE</scope>
    <source>
        <strain evidence="2">MBLB2552</strain>
    </source>
</reference>
<evidence type="ECO:0000259" key="1">
    <source>
        <dbReference type="PROSITE" id="PS51186"/>
    </source>
</evidence>
<dbReference type="SUPFAM" id="SSF55729">
    <property type="entry name" value="Acyl-CoA N-acyltransferases (Nat)"/>
    <property type="match status" value="1"/>
</dbReference>
<protein>
    <submittedName>
        <fullName evidence="2">GNAT family N-acetyltransferase</fullName>
    </submittedName>
</protein>
<comment type="caution">
    <text evidence="2">The sequence shown here is derived from an EMBL/GenBank/DDBJ whole genome shotgun (WGS) entry which is preliminary data.</text>
</comment>
<dbReference type="GO" id="GO:0016747">
    <property type="term" value="F:acyltransferase activity, transferring groups other than amino-acyl groups"/>
    <property type="evidence" value="ECO:0007669"/>
    <property type="project" value="InterPro"/>
</dbReference>
<dbReference type="AlphaFoldDB" id="A0A9X1Y3C4"/>
<dbReference type="PANTHER" id="PTHR43233">
    <property type="entry name" value="FAMILY N-ACETYLTRANSFERASE, PUTATIVE (AFU_ORTHOLOGUE AFUA_6G03350)-RELATED"/>
    <property type="match status" value="1"/>
</dbReference>